<evidence type="ECO:0000313" key="2">
    <source>
        <dbReference type="EMBL" id="KAJ7605166.1"/>
    </source>
</evidence>
<protein>
    <submittedName>
        <fullName evidence="2">Uncharacterized protein</fullName>
    </submittedName>
</protein>
<dbReference type="AlphaFoldDB" id="A0AAD7F9E0"/>
<evidence type="ECO:0000313" key="3">
    <source>
        <dbReference type="Proteomes" id="UP001221142"/>
    </source>
</evidence>
<keyword evidence="3" id="KW-1185">Reference proteome</keyword>
<dbReference type="EMBL" id="JARKIF010000080">
    <property type="protein sequence ID" value="KAJ7605166.1"/>
    <property type="molecule type" value="Genomic_DNA"/>
</dbReference>
<proteinExistence type="predicted"/>
<comment type="caution">
    <text evidence="2">The sequence shown here is derived from an EMBL/GenBank/DDBJ whole genome shotgun (WGS) entry which is preliminary data.</text>
</comment>
<evidence type="ECO:0000256" key="1">
    <source>
        <dbReference type="SAM" id="MobiDB-lite"/>
    </source>
</evidence>
<feature type="region of interest" description="Disordered" evidence="1">
    <location>
        <begin position="54"/>
        <end position="73"/>
    </location>
</feature>
<feature type="compositionally biased region" description="Basic residues" evidence="1">
    <location>
        <begin position="58"/>
        <end position="69"/>
    </location>
</feature>
<sequence>MSSFRAPNLVGSPRRTRARTPKSNNSTTVILPVCKTLGLARMFGRLELLPAKPSPRAISRHRTPPKRSALKRESKYTTPVLGIQYLAPEDFAPAPLACEVDLDMDSDSDREDGEGVVQVLRFDLPAESPKVALDGDVVTEEDEEMEEPSWMELIRVLKTYDIVMNVMRLTRNASTHM</sequence>
<feature type="region of interest" description="Disordered" evidence="1">
    <location>
        <begin position="1"/>
        <end position="25"/>
    </location>
</feature>
<accession>A0AAD7F9E0</accession>
<reference evidence="2" key="1">
    <citation type="submission" date="2023-03" db="EMBL/GenBank/DDBJ databases">
        <title>Massive genome expansion in bonnet fungi (Mycena s.s.) driven by repeated elements and novel gene families across ecological guilds.</title>
        <authorList>
            <consortium name="Lawrence Berkeley National Laboratory"/>
            <person name="Harder C.B."/>
            <person name="Miyauchi S."/>
            <person name="Viragh M."/>
            <person name="Kuo A."/>
            <person name="Thoen E."/>
            <person name="Andreopoulos B."/>
            <person name="Lu D."/>
            <person name="Skrede I."/>
            <person name="Drula E."/>
            <person name="Henrissat B."/>
            <person name="Morin E."/>
            <person name="Kohler A."/>
            <person name="Barry K."/>
            <person name="LaButti K."/>
            <person name="Morin E."/>
            <person name="Salamov A."/>
            <person name="Lipzen A."/>
            <person name="Mereny Z."/>
            <person name="Hegedus B."/>
            <person name="Baldrian P."/>
            <person name="Stursova M."/>
            <person name="Weitz H."/>
            <person name="Taylor A."/>
            <person name="Grigoriev I.V."/>
            <person name="Nagy L.G."/>
            <person name="Martin F."/>
            <person name="Kauserud H."/>
        </authorList>
    </citation>
    <scope>NUCLEOTIDE SEQUENCE</scope>
    <source>
        <strain evidence="2">9284</strain>
    </source>
</reference>
<gene>
    <name evidence="2" type="ORF">FB45DRAFT_1149037</name>
</gene>
<organism evidence="2 3">
    <name type="scientific">Roridomyces roridus</name>
    <dbReference type="NCBI Taxonomy" id="1738132"/>
    <lineage>
        <taxon>Eukaryota</taxon>
        <taxon>Fungi</taxon>
        <taxon>Dikarya</taxon>
        <taxon>Basidiomycota</taxon>
        <taxon>Agaricomycotina</taxon>
        <taxon>Agaricomycetes</taxon>
        <taxon>Agaricomycetidae</taxon>
        <taxon>Agaricales</taxon>
        <taxon>Marasmiineae</taxon>
        <taxon>Mycenaceae</taxon>
        <taxon>Roridomyces</taxon>
    </lineage>
</organism>
<dbReference type="Proteomes" id="UP001221142">
    <property type="component" value="Unassembled WGS sequence"/>
</dbReference>
<name>A0AAD7F9E0_9AGAR</name>